<dbReference type="RefSeq" id="WP_064211922.1">
    <property type="nucleotide sequence ID" value="NZ_JACAOE010000001.1"/>
</dbReference>
<dbReference type="AlphaFoldDB" id="A0A553IH79"/>
<evidence type="ECO:0000313" key="3">
    <source>
        <dbReference type="Proteomes" id="UP000315938"/>
    </source>
</evidence>
<dbReference type="Proteomes" id="UP000315938">
    <property type="component" value="Unassembled WGS sequence"/>
</dbReference>
<dbReference type="CDD" id="cd11297">
    <property type="entry name" value="PIN_LabA-like_N_1"/>
    <property type="match status" value="1"/>
</dbReference>
<dbReference type="GO" id="GO:0004540">
    <property type="term" value="F:RNA nuclease activity"/>
    <property type="evidence" value="ECO:0007669"/>
    <property type="project" value="InterPro"/>
</dbReference>
<dbReference type="PANTHER" id="PTHR35811">
    <property type="entry name" value="SLR1870 PROTEIN"/>
    <property type="match status" value="1"/>
</dbReference>
<accession>A0A553IH79</accession>
<comment type="caution">
    <text evidence="2">The sequence shown here is derived from an EMBL/GenBank/DDBJ whole genome shotgun (WGS) entry which is preliminary data.</text>
</comment>
<proteinExistence type="predicted"/>
<dbReference type="Pfam" id="PF01936">
    <property type="entry name" value="NYN"/>
    <property type="match status" value="1"/>
</dbReference>
<dbReference type="InterPro" id="IPR041966">
    <property type="entry name" value="LOTUS-like"/>
</dbReference>
<gene>
    <name evidence="2" type="ORF">FNV44_00530</name>
</gene>
<dbReference type="InterPro" id="IPR021139">
    <property type="entry name" value="NYN"/>
</dbReference>
<feature type="domain" description="NYN" evidence="1">
    <location>
        <begin position="9"/>
        <end position="144"/>
    </location>
</feature>
<dbReference type="CDD" id="cd10146">
    <property type="entry name" value="LabA_like_C"/>
    <property type="match status" value="1"/>
</dbReference>
<protein>
    <submittedName>
        <fullName evidence="2">NYN domain-containing protein</fullName>
    </submittedName>
</protein>
<name>A0A553IH79_ACHLA</name>
<dbReference type="PANTHER" id="PTHR35811:SF1">
    <property type="entry name" value="HTH OST-TYPE DOMAIN-CONTAINING PROTEIN"/>
    <property type="match status" value="1"/>
</dbReference>
<dbReference type="EMBL" id="VKID01000001">
    <property type="protein sequence ID" value="TRX99559.1"/>
    <property type="molecule type" value="Genomic_DNA"/>
</dbReference>
<dbReference type="Gene3D" id="3.40.50.1010">
    <property type="entry name" value="5'-nuclease"/>
    <property type="match status" value="1"/>
</dbReference>
<dbReference type="Gene3D" id="3.30.420.610">
    <property type="entry name" value="LOTUS domain-like"/>
    <property type="match status" value="1"/>
</dbReference>
<evidence type="ECO:0000313" key="2">
    <source>
        <dbReference type="EMBL" id="TRX99559.1"/>
    </source>
</evidence>
<sequence>MRTDRDYTIALLIDADNISPIYLDIIINEANKHGKITNARVYGDWSQERLKTWRSKAEKFSLTFVQQYANLSNKGNATDFTLVIDAMDLLYSNKVNAFCIVSSDSDFTKLIIRLKEDNMYLIGMGESKTPEVLVNSYERFYYIDQILEALEPKKERKDKNGNSLIPKKETIIKEVKKIIEDNLEDDGWAYWSIVADQLIKKSPGFDPVNYGSKLKALNFFKTFKDFEVKNEDKVAYIRIKHS</sequence>
<reference evidence="2 3" key="1">
    <citation type="submission" date="2019-07" db="EMBL/GenBank/DDBJ databases">
        <title>Genome sequence of Acholeplasma laidlawii strain with increased resistance to erythromycin.</title>
        <authorList>
            <person name="Medvedeva E.S."/>
            <person name="Baranova N.B."/>
            <person name="Siniagina M.N."/>
            <person name="Mouzykantov A."/>
            <person name="Chernova O.A."/>
            <person name="Chernov V.M."/>
        </authorList>
    </citation>
    <scope>NUCLEOTIDE SEQUENCE [LARGE SCALE GENOMIC DNA]</scope>
    <source>
        <strain evidence="2 3">PG8REry</strain>
    </source>
</reference>
<evidence type="ECO:0000259" key="1">
    <source>
        <dbReference type="Pfam" id="PF01936"/>
    </source>
</evidence>
<organism evidence="2 3">
    <name type="scientific">Acholeplasma laidlawii</name>
    <dbReference type="NCBI Taxonomy" id="2148"/>
    <lineage>
        <taxon>Bacteria</taxon>
        <taxon>Bacillati</taxon>
        <taxon>Mycoplasmatota</taxon>
        <taxon>Mollicutes</taxon>
        <taxon>Acholeplasmatales</taxon>
        <taxon>Acholeplasmataceae</taxon>
        <taxon>Acholeplasma</taxon>
    </lineage>
</organism>